<dbReference type="EMBL" id="LR131271">
    <property type="protein sequence ID" value="VDR24872.1"/>
    <property type="molecule type" value="Genomic_DNA"/>
</dbReference>
<organism evidence="1 2">
    <name type="scientific">Raoultella terrigena</name>
    <name type="common">Klebsiella terrigena</name>
    <dbReference type="NCBI Taxonomy" id="577"/>
    <lineage>
        <taxon>Bacteria</taxon>
        <taxon>Pseudomonadati</taxon>
        <taxon>Pseudomonadota</taxon>
        <taxon>Gammaproteobacteria</taxon>
        <taxon>Enterobacterales</taxon>
        <taxon>Enterobacteriaceae</taxon>
        <taxon>Klebsiella/Raoultella group</taxon>
        <taxon>Raoultella</taxon>
    </lineage>
</organism>
<proteinExistence type="predicted"/>
<dbReference type="Proteomes" id="UP000274346">
    <property type="component" value="Chromosome"/>
</dbReference>
<evidence type="ECO:0000313" key="2">
    <source>
        <dbReference type="Proteomes" id="UP000274346"/>
    </source>
</evidence>
<dbReference type="Gene3D" id="3.40.190.10">
    <property type="entry name" value="Periplasmic binding protein-like II"/>
    <property type="match status" value="1"/>
</dbReference>
<sequence>MDILSRTPTDAVDLLSQSGYTVHDSTEANQLFLGWNFANKYTSQLAVRQAVIKAINRRRAGEVAAQRPRGGELQHTQPF</sequence>
<dbReference type="Gene3D" id="3.10.105.10">
    <property type="entry name" value="Dipeptide-binding Protein, Domain 3"/>
    <property type="match status" value="1"/>
</dbReference>
<name>A0A3P8KT52_RAOTE</name>
<accession>A0A3P8KT52</accession>
<dbReference type="AlphaFoldDB" id="A0A3P8KT52"/>
<reference evidence="1 2" key="1">
    <citation type="submission" date="2018-12" db="EMBL/GenBank/DDBJ databases">
        <authorList>
            <consortium name="Pathogen Informatics"/>
        </authorList>
    </citation>
    <scope>NUCLEOTIDE SEQUENCE [LARGE SCALE GENOMIC DNA]</scope>
    <source>
        <strain evidence="1 2">NCTC13098</strain>
    </source>
</reference>
<evidence type="ECO:0000313" key="1">
    <source>
        <dbReference type="EMBL" id="VDR24872.1"/>
    </source>
</evidence>
<gene>
    <name evidence="1" type="ORF">NCTC13098_01171</name>
</gene>
<dbReference type="SUPFAM" id="SSF53850">
    <property type="entry name" value="Periplasmic binding protein-like II"/>
    <property type="match status" value="1"/>
</dbReference>
<dbReference type="KEGG" id="rtg:NCTC13098_01171"/>
<protein>
    <submittedName>
        <fullName evidence="1">Uncharacterized protein</fullName>
    </submittedName>
</protein>